<evidence type="ECO:0000313" key="2">
    <source>
        <dbReference type="Proteomes" id="UP000252023"/>
    </source>
</evidence>
<sequence length="84" mass="9159">MGALWSYHPAQDLAISGPTDSFARAEGASLDIHRCAQSGCVTHWSARPGTFAEGRVGVNARLFDGFDPWTAPLRRIDGAHHAWR</sequence>
<dbReference type="OrthoDB" id="9807246at2"/>
<dbReference type="EMBL" id="CP030918">
    <property type="protein sequence ID" value="AXC49080.1"/>
    <property type="molecule type" value="Genomic_DNA"/>
</dbReference>
<evidence type="ECO:0000313" key="1">
    <source>
        <dbReference type="EMBL" id="AXC49080.1"/>
    </source>
</evidence>
<evidence type="ECO:0008006" key="3">
    <source>
        <dbReference type="Google" id="ProtNLM"/>
    </source>
</evidence>
<organism evidence="1 2">
    <name type="scientific">Paracoccus suum</name>
    <dbReference type="NCBI Taxonomy" id="2259340"/>
    <lineage>
        <taxon>Bacteria</taxon>
        <taxon>Pseudomonadati</taxon>
        <taxon>Pseudomonadota</taxon>
        <taxon>Alphaproteobacteria</taxon>
        <taxon>Rhodobacterales</taxon>
        <taxon>Paracoccaceae</taxon>
        <taxon>Paracoccus</taxon>
    </lineage>
</organism>
<proteinExistence type="predicted"/>
<keyword evidence="2" id="KW-1185">Reference proteome</keyword>
<gene>
    <name evidence="1" type="ORF">DRW48_04730</name>
</gene>
<dbReference type="AlphaFoldDB" id="A0A344PI75"/>
<dbReference type="KEGG" id="pars:DRW48_04730"/>
<dbReference type="Proteomes" id="UP000252023">
    <property type="component" value="Chromosome"/>
</dbReference>
<protein>
    <recommendedName>
        <fullName evidence="3">Aldehyde-activating protein</fullName>
    </recommendedName>
</protein>
<accession>A0A344PI75</accession>
<reference evidence="2" key="1">
    <citation type="submission" date="2018-07" db="EMBL/GenBank/DDBJ databases">
        <title>Genome sequencing of Paracoccus sp. SC2-6.</title>
        <authorList>
            <person name="Heo J."/>
            <person name="Kim S.-J."/>
            <person name="Kwon S.-W."/>
        </authorList>
    </citation>
    <scope>NUCLEOTIDE SEQUENCE [LARGE SCALE GENOMIC DNA]</scope>
    <source>
        <strain evidence="2">SC2-6</strain>
    </source>
</reference>
<name>A0A344PI75_9RHOB</name>